<proteinExistence type="predicted"/>
<reference evidence="1" key="1">
    <citation type="submission" date="2023-03" db="EMBL/GenBank/DDBJ databases">
        <title>Massive genome expansion in bonnet fungi (Mycena s.s.) driven by repeated elements and novel gene families across ecological guilds.</title>
        <authorList>
            <consortium name="Lawrence Berkeley National Laboratory"/>
            <person name="Harder C.B."/>
            <person name="Miyauchi S."/>
            <person name="Viragh M."/>
            <person name="Kuo A."/>
            <person name="Thoen E."/>
            <person name="Andreopoulos B."/>
            <person name="Lu D."/>
            <person name="Skrede I."/>
            <person name="Drula E."/>
            <person name="Henrissat B."/>
            <person name="Morin E."/>
            <person name="Kohler A."/>
            <person name="Barry K."/>
            <person name="LaButti K."/>
            <person name="Morin E."/>
            <person name="Salamov A."/>
            <person name="Lipzen A."/>
            <person name="Mereny Z."/>
            <person name="Hegedus B."/>
            <person name="Baldrian P."/>
            <person name="Stursova M."/>
            <person name="Weitz H."/>
            <person name="Taylor A."/>
            <person name="Grigoriev I.V."/>
            <person name="Nagy L.G."/>
            <person name="Martin F."/>
            <person name="Kauserud H."/>
        </authorList>
    </citation>
    <scope>NUCLEOTIDE SEQUENCE</scope>
    <source>
        <strain evidence="1">9284</strain>
    </source>
</reference>
<dbReference type="Proteomes" id="UP001221142">
    <property type="component" value="Unassembled WGS sequence"/>
</dbReference>
<sequence length="269" mass="29611">MGGAMVVSGGKKRSNVLSDPWVDAQTEQVWQEWKIGAERRCRAEVASPDLSSLVGWKRWCGSDLQSQSLCFLHPPHPPSYPHKRNRIYVGRGLQWRMGPGPRLSAFRSKGKVDRLGLDRNAKWILGCPDIVPTSPPSLSPSPPPSIPYIAIPPRFRSKAKIIGCSDIVPATPASLSPFSAVVHPIAIPPRRIPLHVRNNARPPRRRKLLSLSNPMHKTALSAALNADKAVQFPPPPLFPYHTTTVTIGPPVSGRHVACILDKWSPHARL</sequence>
<evidence type="ECO:0000313" key="2">
    <source>
        <dbReference type="Proteomes" id="UP001221142"/>
    </source>
</evidence>
<dbReference type="EMBL" id="JARKIF010000035">
    <property type="protein sequence ID" value="KAJ7610359.1"/>
    <property type="molecule type" value="Genomic_DNA"/>
</dbReference>
<evidence type="ECO:0000313" key="1">
    <source>
        <dbReference type="EMBL" id="KAJ7610359.1"/>
    </source>
</evidence>
<protein>
    <submittedName>
        <fullName evidence="1">Uncharacterized protein</fullName>
    </submittedName>
</protein>
<name>A0AAD7FBN1_9AGAR</name>
<keyword evidence="2" id="KW-1185">Reference proteome</keyword>
<accession>A0AAD7FBN1</accession>
<gene>
    <name evidence="1" type="ORF">FB45DRAFT_875726</name>
</gene>
<comment type="caution">
    <text evidence="1">The sequence shown here is derived from an EMBL/GenBank/DDBJ whole genome shotgun (WGS) entry which is preliminary data.</text>
</comment>
<dbReference type="AlphaFoldDB" id="A0AAD7FBN1"/>
<organism evidence="1 2">
    <name type="scientific">Roridomyces roridus</name>
    <dbReference type="NCBI Taxonomy" id="1738132"/>
    <lineage>
        <taxon>Eukaryota</taxon>
        <taxon>Fungi</taxon>
        <taxon>Dikarya</taxon>
        <taxon>Basidiomycota</taxon>
        <taxon>Agaricomycotina</taxon>
        <taxon>Agaricomycetes</taxon>
        <taxon>Agaricomycetidae</taxon>
        <taxon>Agaricales</taxon>
        <taxon>Marasmiineae</taxon>
        <taxon>Mycenaceae</taxon>
        <taxon>Roridomyces</taxon>
    </lineage>
</organism>